<gene>
    <name evidence="1" type="ORF">BD311DRAFT_767614</name>
</gene>
<dbReference type="AlphaFoldDB" id="A0A4Q9MBQ0"/>
<dbReference type="EMBL" id="ML143492">
    <property type="protein sequence ID" value="TBU23897.1"/>
    <property type="molecule type" value="Genomic_DNA"/>
</dbReference>
<sequence length="80" mass="8749">MPILLSSQRSSFNNVSWIWTNTMSLGTGPAVCVIIEILGPRQSTEDITPTSGRIAWDTVSQLRLKALGTLLMELVSMSVK</sequence>
<dbReference type="Proteomes" id="UP000292957">
    <property type="component" value="Unassembled WGS sequence"/>
</dbReference>
<reference evidence="1" key="1">
    <citation type="submission" date="2019-01" db="EMBL/GenBank/DDBJ databases">
        <title>Draft genome sequences of three monokaryotic isolates of the white-rot basidiomycete fungus Dichomitus squalens.</title>
        <authorList>
            <consortium name="DOE Joint Genome Institute"/>
            <person name="Lopez S.C."/>
            <person name="Andreopoulos B."/>
            <person name="Pangilinan J."/>
            <person name="Lipzen A."/>
            <person name="Riley R."/>
            <person name="Ahrendt S."/>
            <person name="Ng V."/>
            <person name="Barry K."/>
            <person name="Daum C."/>
            <person name="Grigoriev I.V."/>
            <person name="Hilden K.S."/>
            <person name="Makela M.R."/>
            <person name="de Vries R.P."/>
        </authorList>
    </citation>
    <scope>NUCLEOTIDE SEQUENCE [LARGE SCALE GENOMIC DNA]</scope>
    <source>
        <strain evidence="1">OM18370.1</strain>
    </source>
</reference>
<evidence type="ECO:0000313" key="1">
    <source>
        <dbReference type="EMBL" id="TBU23897.1"/>
    </source>
</evidence>
<organism evidence="1">
    <name type="scientific">Dichomitus squalens</name>
    <dbReference type="NCBI Taxonomy" id="114155"/>
    <lineage>
        <taxon>Eukaryota</taxon>
        <taxon>Fungi</taxon>
        <taxon>Dikarya</taxon>
        <taxon>Basidiomycota</taxon>
        <taxon>Agaricomycotina</taxon>
        <taxon>Agaricomycetes</taxon>
        <taxon>Polyporales</taxon>
        <taxon>Polyporaceae</taxon>
        <taxon>Dichomitus</taxon>
    </lineage>
</organism>
<name>A0A4Q9MBQ0_9APHY</name>
<accession>A0A4Q9MBQ0</accession>
<proteinExistence type="predicted"/>
<protein>
    <submittedName>
        <fullName evidence="1">Uncharacterized protein</fullName>
    </submittedName>
</protein>